<evidence type="ECO:0000256" key="1">
    <source>
        <dbReference type="SAM" id="MobiDB-lite"/>
    </source>
</evidence>
<dbReference type="EMBL" id="CP146069">
    <property type="protein sequence ID" value="WWR45891.1"/>
    <property type="molecule type" value="Genomic_DNA"/>
</dbReference>
<evidence type="ECO:0000313" key="3">
    <source>
        <dbReference type="Proteomes" id="UP001364156"/>
    </source>
</evidence>
<organism evidence="2 3">
    <name type="scientific">Roseovarius phycicola</name>
    <dbReference type="NCBI Taxonomy" id="3080976"/>
    <lineage>
        <taxon>Bacteria</taxon>
        <taxon>Pseudomonadati</taxon>
        <taxon>Pseudomonadota</taxon>
        <taxon>Alphaproteobacteria</taxon>
        <taxon>Rhodobacterales</taxon>
        <taxon>Roseobacteraceae</taxon>
        <taxon>Roseovarius</taxon>
    </lineage>
</organism>
<proteinExistence type="predicted"/>
<dbReference type="InterPro" id="IPR021880">
    <property type="entry name" value="DUF3489"/>
</dbReference>
<reference evidence="2 3" key="1">
    <citation type="submission" date="2023-10" db="EMBL/GenBank/DDBJ databases">
        <title>Roseovarius strain S88 nov., isolated from a marine algae.</title>
        <authorList>
            <person name="Lee M.W."/>
            <person name="Lee J.K."/>
            <person name="Kim J.M."/>
            <person name="Choi D.G."/>
            <person name="Baek J.H."/>
            <person name="Bayburt H."/>
            <person name="Jung J.J."/>
            <person name="Han D.M."/>
            <person name="Jeon C.O."/>
        </authorList>
    </citation>
    <scope>NUCLEOTIDE SEQUENCE [LARGE SCALE GENOMIC DNA]</scope>
    <source>
        <strain evidence="2 3">S88</strain>
    </source>
</reference>
<feature type="region of interest" description="Disordered" evidence="1">
    <location>
        <begin position="1"/>
        <end position="28"/>
    </location>
</feature>
<dbReference type="Pfam" id="PF11994">
    <property type="entry name" value="DUF3489"/>
    <property type="match status" value="1"/>
</dbReference>
<evidence type="ECO:0000313" key="2">
    <source>
        <dbReference type="EMBL" id="WWR45891.1"/>
    </source>
</evidence>
<gene>
    <name evidence="2" type="ORF">RZ517_14040</name>
</gene>
<protein>
    <submittedName>
        <fullName evidence="2">DUF3489 domain-containing protein</fullName>
    </submittedName>
</protein>
<dbReference type="RefSeq" id="WP_338548796.1">
    <property type="nucleotide sequence ID" value="NZ_CP146069.1"/>
</dbReference>
<accession>A0ABZ2HHC4</accession>
<name>A0ABZ2HHC4_9RHOB</name>
<dbReference type="Proteomes" id="UP001364156">
    <property type="component" value="Chromosome"/>
</dbReference>
<feature type="compositionally biased region" description="Polar residues" evidence="1">
    <location>
        <begin position="1"/>
        <end position="12"/>
    </location>
</feature>
<keyword evidence="3" id="KW-1185">Reference proteome</keyword>
<sequence>MTTETSSKTKMAQLSKPAPPPKLGRKSDEIVKRLKRKKGVSLRAFSEEFDWLPHTTRAALSRLRKSGHKIERTTGPKGSI</sequence>